<proteinExistence type="predicted"/>
<name>T1KG07_TETUR</name>
<dbReference type="Proteomes" id="UP000015104">
    <property type="component" value="Unassembled WGS sequence"/>
</dbReference>
<sequence>MEEDIETKTYVALRVWPRLRFKRFGRFTSISYFCVHYCERKNRTVKFYYKPGNEQLKRDWPELSDFRCKISLGFAFMNCFLKDFSNLSFLLDPMD</sequence>
<organism evidence="1 2">
    <name type="scientific">Tetranychus urticae</name>
    <name type="common">Two-spotted spider mite</name>
    <dbReference type="NCBI Taxonomy" id="32264"/>
    <lineage>
        <taxon>Eukaryota</taxon>
        <taxon>Metazoa</taxon>
        <taxon>Ecdysozoa</taxon>
        <taxon>Arthropoda</taxon>
        <taxon>Chelicerata</taxon>
        <taxon>Arachnida</taxon>
        <taxon>Acari</taxon>
        <taxon>Acariformes</taxon>
        <taxon>Trombidiformes</taxon>
        <taxon>Prostigmata</taxon>
        <taxon>Eleutherengona</taxon>
        <taxon>Raphignathae</taxon>
        <taxon>Tetranychoidea</taxon>
        <taxon>Tetranychidae</taxon>
        <taxon>Tetranychus</taxon>
    </lineage>
</organism>
<accession>T1KG07</accession>
<dbReference type="AlphaFoldDB" id="T1KG07"/>
<dbReference type="HOGENOM" id="CLU_2375500_0_0_1"/>
<protein>
    <submittedName>
        <fullName evidence="1">Uncharacterized protein</fullName>
    </submittedName>
</protein>
<keyword evidence="2" id="KW-1185">Reference proteome</keyword>
<reference evidence="1" key="2">
    <citation type="submission" date="2015-06" db="UniProtKB">
        <authorList>
            <consortium name="EnsemblMetazoa"/>
        </authorList>
    </citation>
    <scope>IDENTIFICATION</scope>
</reference>
<dbReference type="EnsemblMetazoa" id="tetur10g05040.1">
    <property type="protein sequence ID" value="tetur10g05040.1"/>
    <property type="gene ID" value="tetur10g05040"/>
</dbReference>
<dbReference type="EMBL" id="CAEY01000040">
    <property type="status" value="NOT_ANNOTATED_CDS"/>
    <property type="molecule type" value="Genomic_DNA"/>
</dbReference>
<reference evidence="2" key="1">
    <citation type="submission" date="2011-08" db="EMBL/GenBank/DDBJ databases">
        <authorList>
            <person name="Rombauts S."/>
        </authorList>
    </citation>
    <scope>NUCLEOTIDE SEQUENCE</scope>
    <source>
        <strain evidence="2">London</strain>
    </source>
</reference>
<evidence type="ECO:0000313" key="1">
    <source>
        <dbReference type="EnsemblMetazoa" id="tetur10g05040.1"/>
    </source>
</evidence>
<evidence type="ECO:0000313" key="2">
    <source>
        <dbReference type="Proteomes" id="UP000015104"/>
    </source>
</evidence>